<evidence type="ECO:0000256" key="1">
    <source>
        <dbReference type="SAM" id="MobiDB-lite"/>
    </source>
</evidence>
<reference evidence="2" key="1">
    <citation type="submission" date="2014-09" db="EMBL/GenBank/DDBJ databases">
        <authorList>
            <person name="Magalhaes I.L.F."/>
            <person name="Oliveira U."/>
            <person name="Santos F.R."/>
            <person name="Vidigal T.H.D.A."/>
            <person name="Brescovit A.D."/>
            <person name="Santos A.J."/>
        </authorList>
    </citation>
    <scope>NUCLEOTIDE SEQUENCE</scope>
    <source>
        <tissue evidence="2">Shoot tissue taken approximately 20 cm above the soil surface</tissue>
    </source>
</reference>
<proteinExistence type="predicted"/>
<name>A0A0A9GDH9_ARUDO</name>
<sequence length="182" mass="19111">MTGDEHDNNDVRFTFTASPHRSQSLHLTANTGKHKALALQLAVSDGVVRPLLYEGGVVHGLPRHHVLALLAAYQPRGVPHRGAPRRHVDEHHRPGADLRAGADPHVAEDGRAGADEHAVADLGVPVAHRLAGPAQRDVVEDGDVVAHDGGLADDDARGVVEEDALADGGGRVDVDGEDLSDA</sequence>
<dbReference type="AlphaFoldDB" id="A0A0A9GDH9"/>
<protein>
    <submittedName>
        <fullName evidence="2">Sat1</fullName>
    </submittedName>
</protein>
<reference evidence="2" key="2">
    <citation type="journal article" date="2015" name="Data Brief">
        <title>Shoot transcriptome of the giant reed, Arundo donax.</title>
        <authorList>
            <person name="Barrero R.A."/>
            <person name="Guerrero F.D."/>
            <person name="Moolhuijzen P."/>
            <person name="Goolsby J.A."/>
            <person name="Tidwell J."/>
            <person name="Bellgard S.E."/>
            <person name="Bellgard M.I."/>
        </authorList>
    </citation>
    <scope>NUCLEOTIDE SEQUENCE</scope>
    <source>
        <tissue evidence="2">Shoot tissue taken approximately 20 cm above the soil surface</tissue>
    </source>
</reference>
<feature type="region of interest" description="Disordered" evidence="1">
    <location>
        <begin position="148"/>
        <end position="182"/>
    </location>
</feature>
<feature type="compositionally biased region" description="Basic and acidic residues" evidence="1">
    <location>
        <begin position="86"/>
        <end position="113"/>
    </location>
</feature>
<accession>A0A0A9GDH9</accession>
<organism evidence="2">
    <name type="scientific">Arundo donax</name>
    <name type="common">Giant reed</name>
    <name type="synonym">Donax arundinaceus</name>
    <dbReference type="NCBI Taxonomy" id="35708"/>
    <lineage>
        <taxon>Eukaryota</taxon>
        <taxon>Viridiplantae</taxon>
        <taxon>Streptophyta</taxon>
        <taxon>Embryophyta</taxon>
        <taxon>Tracheophyta</taxon>
        <taxon>Spermatophyta</taxon>
        <taxon>Magnoliopsida</taxon>
        <taxon>Liliopsida</taxon>
        <taxon>Poales</taxon>
        <taxon>Poaceae</taxon>
        <taxon>PACMAD clade</taxon>
        <taxon>Arundinoideae</taxon>
        <taxon>Arundineae</taxon>
        <taxon>Arundo</taxon>
    </lineage>
</organism>
<feature type="region of interest" description="Disordered" evidence="1">
    <location>
        <begin position="79"/>
        <end position="113"/>
    </location>
</feature>
<evidence type="ECO:0000313" key="2">
    <source>
        <dbReference type="EMBL" id="JAE18738.1"/>
    </source>
</evidence>
<dbReference type="EMBL" id="GBRH01179158">
    <property type="protein sequence ID" value="JAE18738.1"/>
    <property type="molecule type" value="Transcribed_RNA"/>
</dbReference>